<reference evidence="2" key="2">
    <citation type="journal article" date="2015" name="Data Brief">
        <title>Shoot transcriptome of the giant reed, Arundo donax.</title>
        <authorList>
            <person name="Barrero R.A."/>
            <person name="Guerrero F.D."/>
            <person name="Moolhuijzen P."/>
            <person name="Goolsby J.A."/>
            <person name="Tidwell J."/>
            <person name="Bellgard S.E."/>
            <person name="Bellgard M.I."/>
        </authorList>
    </citation>
    <scope>NUCLEOTIDE SEQUENCE</scope>
    <source>
        <tissue evidence="2">Shoot tissue taken approximately 20 cm above the soil surface</tissue>
    </source>
</reference>
<reference evidence="2" key="1">
    <citation type="submission" date="2014-09" db="EMBL/GenBank/DDBJ databases">
        <authorList>
            <person name="Magalhaes I.L.F."/>
            <person name="Oliveira U."/>
            <person name="Santos F.R."/>
            <person name="Vidigal T.H.D.A."/>
            <person name="Brescovit A.D."/>
            <person name="Santos A.J."/>
        </authorList>
    </citation>
    <scope>NUCLEOTIDE SEQUENCE</scope>
    <source>
        <tissue evidence="2">Shoot tissue taken approximately 20 cm above the soil surface</tissue>
    </source>
</reference>
<protein>
    <submittedName>
        <fullName evidence="2">Uncharacterized protein</fullName>
    </submittedName>
</protein>
<dbReference type="AlphaFoldDB" id="A0A0A9GLV2"/>
<accession>A0A0A9GLV2</accession>
<evidence type="ECO:0000256" key="1">
    <source>
        <dbReference type="SAM" id="MobiDB-lite"/>
    </source>
</evidence>
<dbReference type="EMBL" id="GBRH01173482">
    <property type="protein sequence ID" value="JAE24414.1"/>
    <property type="molecule type" value="Transcribed_RNA"/>
</dbReference>
<sequence>MSRWSLLRGRGVSNPAAWKP</sequence>
<evidence type="ECO:0000313" key="2">
    <source>
        <dbReference type="EMBL" id="JAE24414.1"/>
    </source>
</evidence>
<organism evidence="2">
    <name type="scientific">Arundo donax</name>
    <name type="common">Giant reed</name>
    <name type="synonym">Donax arundinaceus</name>
    <dbReference type="NCBI Taxonomy" id="35708"/>
    <lineage>
        <taxon>Eukaryota</taxon>
        <taxon>Viridiplantae</taxon>
        <taxon>Streptophyta</taxon>
        <taxon>Embryophyta</taxon>
        <taxon>Tracheophyta</taxon>
        <taxon>Spermatophyta</taxon>
        <taxon>Magnoliopsida</taxon>
        <taxon>Liliopsida</taxon>
        <taxon>Poales</taxon>
        <taxon>Poaceae</taxon>
        <taxon>PACMAD clade</taxon>
        <taxon>Arundinoideae</taxon>
        <taxon>Arundineae</taxon>
        <taxon>Arundo</taxon>
    </lineage>
</organism>
<name>A0A0A9GLV2_ARUDO</name>
<proteinExistence type="predicted"/>
<feature type="region of interest" description="Disordered" evidence="1">
    <location>
        <begin position="1"/>
        <end position="20"/>
    </location>
</feature>